<feature type="domain" description="ATP-sulfurylase PUA-like" evidence="3">
    <location>
        <begin position="4"/>
        <end position="137"/>
    </location>
</feature>
<dbReference type="Gene3D" id="3.10.400.10">
    <property type="entry name" value="Sulfate adenylyltransferase"/>
    <property type="match status" value="1"/>
</dbReference>
<dbReference type="SUPFAM" id="SSF88697">
    <property type="entry name" value="PUA domain-like"/>
    <property type="match status" value="1"/>
</dbReference>
<dbReference type="SUPFAM" id="SSF52374">
    <property type="entry name" value="Nucleotidylyl transferase"/>
    <property type="match status" value="1"/>
</dbReference>
<accession>A0A1W1D119</accession>
<dbReference type="AlphaFoldDB" id="A0A1W1D119"/>
<dbReference type="Pfam" id="PF14306">
    <property type="entry name" value="PUA_2"/>
    <property type="match status" value="1"/>
</dbReference>
<dbReference type="PANTHER" id="PTHR43509:SF1">
    <property type="entry name" value="SULFATE ADENYLYLTRANSFERASE"/>
    <property type="match status" value="1"/>
</dbReference>
<evidence type="ECO:0000256" key="1">
    <source>
        <dbReference type="ARBA" id="ARBA00005048"/>
    </source>
</evidence>
<evidence type="ECO:0000259" key="3">
    <source>
        <dbReference type="Pfam" id="PF14306"/>
    </source>
</evidence>
<dbReference type="InterPro" id="IPR015947">
    <property type="entry name" value="PUA-like_sf"/>
</dbReference>
<dbReference type="Gene3D" id="3.40.50.620">
    <property type="entry name" value="HUPs"/>
    <property type="match status" value="1"/>
</dbReference>
<dbReference type="InterPro" id="IPR024951">
    <property type="entry name" value="Sulfurylase_cat_dom"/>
</dbReference>
<proteinExistence type="predicted"/>
<name>A0A1W1D119_9ZZZZ</name>
<dbReference type="GO" id="GO:0004781">
    <property type="term" value="F:sulfate adenylyltransferase (ATP) activity"/>
    <property type="evidence" value="ECO:0007669"/>
    <property type="project" value="UniProtKB-EC"/>
</dbReference>
<organism evidence="4">
    <name type="scientific">hydrothermal vent metagenome</name>
    <dbReference type="NCBI Taxonomy" id="652676"/>
    <lineage>
        <taxon>unclassified sequences</taxon>
        <taxon>metagenomes</taxon>
        <taxon>ecological metagenomes</taxon>
    </lineage>
</organism>
<reference evidence="4" key="1">
    <citation type="submission" date="2016-10" db="EMBL/GenBank/DDBJ databases">
        <authorList>
            <person name="de Groot N.N."/>
        </authorList>
    </citation>
    <scope>NUCLEOTIDE SEQUENCE</scope>
</reference>
<protein>
    <submittedName>
        <fullName evidence="4">Sulfate adenylyltransferase, dissimilatory-type</fullName>
        <ecNumber evidence="4">2.7.7.4</ecNumber>
    </submittedName>
</protein>
<feature type="domain" description="Sulphate adenylyltransferase catalytic" evidence="2">
    <location>
        <begin position="146"/>
        <end position="349"/>
    </location>
</feature>
<keyword evidence="4" id="KW-0548">Nucleotidyltransferase</keyword>
<sequence>MASSRKNKQLYIDAEALSTLALVQEGLIFPVSKLMTEAEAIEVRETKMYKGVPFPFPFLLTPKGKRNEECLSSLEKGEIVDLIHENKFVGTLSVDETFIVETEERLKCIYGTSDPAHPGVKNTIQRIGRIAVSGDYTVKYPLISGTKKMVQQKIKEQNATKVSSMVLSATPLNRAHERMIRQAIDNSDLVVLFLLKPFNNNGLRYDIRHTALMTFIENFLPQNKVIIVPLENSYIFAGYNELILDALVAKNYGCNHLVVGNNHAGLGLFYDQDKLNSVFDASKDIKIEITTAEQYVYCNKCRTLVSTTTCPHGQHHHVHYHSPSILQLINAGMMPPSILVRREVSASILSTLFPDRFTHLQEMYDSLMPNDGLIEEHNEEDFYIKLMGLYQTSSLT</sequence>
<dbReference type="Pfam" id="PF01747">
    <property type="entry name" value="ATP-sulfurylase"/>
    <property type="match status" value="1"/>
</dbReference>
<dbReference type="InterPro" id="IPR014729">
    <property type="entry name" value="Rossmann-like_a/b/a_fold"/>
</dbReference>
<evidence type="ECO:0000259" key="2">
    <source>
        <dbReference type="Pfam" id="PF01747"/>
    </source>
</evidence>
<comment type="pathway">
    <text evidence="1">Sulfur metabolism; hydrogen sulfide biosynthesis; sulfite from sulfate: step 1/3.</text>
</comment>
<gene>
    <name evidence="4" type="ORF">MNB_SV-13-1800</name>
</gene>
<keyword evidence="4" id="KW-0808">Transferase</keyword>
<dbReference type="EMBL" id="FPHM01000317">
    <property type="protein sequence ID" value="SFV71810.1"/>
    <property type="molecule type" value="Genomic_DNA"/>
</dbReference>
<dbReference type="PANTHER" id="PTHR43509">
    <property type="match status" value="1"/>
</dbReference>
<dbReference type="InterPro" id="IPR025980">
    <property type="entry name" value="ATP-Sase_PUA-like_dom"/>
</dbReference>
<evidence type="ECO:0000313" key="4">
    <source>
        <dbReference type="EMBL" id="SFV71810.1"/>
    </source>
</evidence>
<dbReference type="EC" id="2.7.7.4" evidence="4"/>